<proteinExistence type="predicted"/>
<feature type="compositionally biased region" description="Polar residues" evidence="1">
    <location>
        <begin position="8"/>
        <end position="17"/>
    </location>
</feature>
<gene>
    <name evidence="2" type="ORF">Slin15195_G053010</name>
</gene>
<organism evidence="2 3">
    <name type="scientific">Septoria linicola</name>
    <dbReference type="NCBI Taxonomy" id="215465"/>
    <lineage>
        <taxon>Eukaryota</taxon>
        <taxon>Fungi</taxon>
        <taxon>Dikarya</taxon>
        <taxon>Ascomycota</taxon>
        <taxon>Pezizomycotina</taxon>
        <taxon>Dothideomycetes</taxon>
        <taxon>Dothideomycetidae</taxon>
        <taxon>Mycosphaerellales</taxon>
        <taxon>Mycosphaerellaceae</taxon>
        <taxon>Septoria</taxon>
    </lineage>
</organism>
<dbReference type="OrthoDB" id="3898724at2759"/>
<dbReference type="AlphaFoldDB" id="A0A9Q9AM48"/>
<name>A0A9Q9AM48_9PEZI</name>
<evidence type="ECO:0000256" key="1">
    <source>
        <dbReference type="SAM" id="MobiDB-lite"/>
    </source>
</evidence>
<evidence type="ECO:0000313" key="3">
    <source>
        <dbReference type="Proteomes" id="UP001056384"/>
    </source>
</evidence>
<evidence type="ECO:0000313" key="2">
    <source>
        <dbReference type="EMBL" id="USW51982.1"/>
    </source>
</evidence>
<feature type="region of interest" description="Disordered" evidence="1">
    <location>
        <begin position="1"/>
        <end position="26"/>
    </location>
</feature>
<sequence>MDFAQQRPRASSAQSRQPAHRRPSWAKQQISYDIYMRPDLAAGRFPGADSNHEKYSYDDLHLKQWPIPEDILSQLPPEVKRAAQEWKYTGAAVCTALERISKLDDESLHRGYPEKTLTHLSRRPSVQSQTLMGPQTPPMSSPPSPGPMAIAASGMRLEKLNQFSQYQLVGMESPPFTPVNTGACPTPDAQTNMTASTAPDLQALSQQLSPLSIATSRADSGVGSSVAQSDGFSSSFGSTFSSISSNQSSATFDEAAWETFLKAYDAELFDIRTHSGPRLKGAGYTIDKARVEWGSDKNHDKTALAKFNEWWSNMKVEMAKYDDKIRELEAPNIDTVRAERMAYGMSI</sequence>
<dbReference type="EMBL" id="CP099421">
    <property type="protein sequence ID" value="USW51982.1"/>
    <property type="molecule type" value="Genomic_DNA"/>
</dbReference>
<accession>A0A9Q9AM48</accession>
<dbReference type="Proteomes" id="UP001056384">
    <property type="component" value="Chromosome 4"/>
</dbReference>
<feature type="region of interest" description="Disordered" evidence="1">
    <location>
        <begin position="120"/>
        <end position="145"/>
    </location>
</feature>
<feature type="compositionally biased region" description="Pro residues" evidence="1">
    <location>
        <begin position="135"/>
        <end position="145"/>
    </location>
</feature>
<protein>
    <submittedName>
        <fullName evidence="2">Uncharacterized protein</fullName>
    </submittedName>
</protein>
<keyword evidence="3" id="KW-1185">Reference proteome</keyword>
<reference evidence="2" key="1">
    <citation type="submission" date="2022-06" db="EMBL/GenBank/DDBJ databases">
        <title>Complete genome sequences of two strains of the flax pathogen Septoria linicola.</title>
        <authorList>
            <person name="Lapalu N."/>
            <person name="Simon A."/>
            <person name="Demenou B."/>
            <person name="Paumier D."/>
            <person name="Guillot M.-P."/>
            <person name="Gout L."/>
            <person name="Valade R."/>
        </authorList>
    </citation>
    <scope>NUCLEOTIDE SEQUENCE</scope>
    <source>
        <strain evidence="2">SE15195</strain>
    </source>
</reference>